<evidence type="ECO:0000256" key="3">
    <source>
        <dbReference type="SAM" id="Phobius"/>
    </source>
</evidence>
<keyword evidence="1" id="KW-0489">Methyltransferase</keyword>
<dbReference type="Proteomes" id="UP000236497">
    <property type="component" value="Unassembled WGS sequence"/>
</dbReference>
<dbReference type="GO" id="GO:0008168">
    <property type="term" value="F:methyltransferase activity"/>
    <property type="evidence" value="ECO:0007669"/>
    <property type="project" value="UniProtKB-KW"/>
</dbReference>
<name>A0A0H5SDE9_HERHM</name>
<evidence type="ECO:0000256" key="2">
    <source>
        <dbReference type="ARBA" id="ARBA00022679"/>
    </source>
</evidence>
<dbReference type="Gene3D" id="3.40.50.150">
    <property type="entry name" value="Vaccinia Virus protein VP39"/>
    <property type="match status" value="1"/>
</dbReference>
<organism evidence="5 6">
    <name type="scientific">Herbinix hemicellulosilytica</name>
    <dbReference type="NCBI Taxonomy" id="1564487"/>
    <lineage>
        <taxon>Bacteria</taxon>
        <taxon>Bacillati</taxon>
        <taxon>Bacillota</taxon>
        <taxon>Clostridia</taxon>
        <taxon>Lachnospirales</taxon>
        <taxon>Lachnospiraceae</taxon>
        <taxon>Herbinix</taxon>
    </lineage>
</organism>
<evidence type="ECO:0000256" key="1">
    <source>
        <dbReference type="ARBA" id="ARBA00022603"/>
    </source>
</evidence>
<gene>
    <name evidence="5" type="ORF">HHT355_0237</name>
</gene>
<evidence type="ECO:0000259" key="4">
    <source>
        <dbReference type="Pfam" id="PF13649"/>
    </source>
</evidence>
<dbReference type="Pfam" id="PF13649">
    <property type="entry name" value="Methyltransf_25"/>
    <property type="match status" value="1"/>
</dbReference>
<dbReference type="GO" id="GO:0032259">
    <property type="term" value="P:methylation"/>
    <property type="evidence" value="ECO:0007669"/>
    <property type="project" value="UniProtKB-KW"/>
</dbReference>
<feature type="domain" description="Methyltransferase" evidence="4">
    <location>
        <begin position="41"/>
        <end position="136"/>
    </location>
</feature>
<evidence type="ECO:0000313" key="5">
    <source>
        <dbReference type="EMBL" id="CRZ33449.1"/>
    </source>
</evidence>
<dbReference type="Gene3D" id="2.20.25.110">
    <property type="entry name" value="S-adenosyl-L-methionine-dependent methyltransferases"/>
    <property type="match status" value="1"/>
</dbReference>
<keyword evidence="2" id="KW-0808">Transferase</keyword>
<dbReference type="CDD" id="cd02440">
    <property type="entry name" value="AdoMet_MTases"/>
    <property type="match status" value="1"/>
</dbReference>
<evidence type="ECO:0000313" key="6">
    <source>
        <dbReference type="Proteomes" id="UP000236497"/>
    </source>
</evidence>
<dbReference type="EMBL" id="CVTD020000008">
    <property type="protein sequence ID" value="CRZ33449.1"/>
    <property type="molecule type" value="Genomic_DNA"/>
</dbReference>
<dbReference type="SUPFAM" id="SSF53335">
    <property type="entry name" value="S-adenosyl-L-methionine-dependent methyltransferases"/>
    <property type="match status" value="1"/>
</dbReference>
<sequence length="256" mass="29993">MNNYTDFASVYDILMEDIPYDDWADYIEKILRRHGIEKGLVLELGCGTGAMTRKMAQKGYDMIGIDISEDMLSVARQKSEGRDDGILYLCQDMREFELYGTVAAIFCVCATINYLLTTDELSKVFNLVSNYLDPGGLFIFDMDTRYLYEQVLADNTSYIEHEKGCFIWENGYYPDEMINEVNLTLFLKQENSLYRKHQETHTRRTYEPETIFKLLDDANLDVIGVYHELTDQKPRPDSERIYIVAKERYHENKLYI</sequence>
<feature type="transmembrane region" description="Helical" evidence="3">
    <location>
        <begin position="96"/>
        <end position="116"/>
    </location>
</feature>
<dbReference type="OrthoDB" id="9811589at2"/>
<keyword evidence="3" id="KW-1133">Transmembrane helix</keyword>
<dbReference type="InterPro" id="IPR029063">
    <property type="entry name" value="SAM-dependent_MTases_sf"/>
</dbReference>
<accession>A0A0H5SDE9</accession>
<dbReference type="PANTHER" id="PTHR43861:SF1">
    <property type="entry name" value="TRANS-ACONITATE 2-METHYLTRANSFERASE"/>
    <property type="match status" value="1"/>
</dbReference>
<keyword evidence="3" id="KW-0472">Membrane</keyword>
<keyword evidence="3" id="KW-0812">Transmembrane</keyword>
<dbReference type="AlphaFoldDB" id="A0A0H5SDE9"/>
<keyword evidence="6" id="KW-1185">Reference proteome</keyword>
<proteinExistence type="predicted"/>
<protein>
    <recommendedName>
        <fullName evidence="4">Methyltransferase domain-containing protein</fullName>
    </recommendedName>
</protein>
<reference evidence="5 6" key="1">
    <citation type="submission" date="2015-06" db="EMBL/GenBank/DDBJ databases">
        <authorList>
            <person name="Wibberg Daniel"/>
        </authorList>
    </citation>
    <scope>NUCLEOTIDE SEQUENCE [LARGE SCALE GENOMIC DNA]</scope>
    <source>
        <strain evidence="5 6">T3/55T</strain>
    </source>
</reference>
<dbReference type="InterPro" id="IPR041698">
    <property type="entry name" value="Methyltransf_25"/>
</dbReference>
<dbReference type="PANTHER" id="PTHR43861">
    <property type="entry name" value="TRANS-ACONITATE 2-METHYLTRANSFERASE-RELATED"/>
    <property type="match status" value="1"/>
</dbReference>
<dbReference type="RefSeq" id="WP_103201632.1">
    <property type="nucleotide sequence ID" value="NZ_CVTD020000008.1"/>
</dbReference>